<feature type="region of interest" description="Disordered" evidence="1">
    <location>
        <begin position="1"/>
        <end position="22"/>
    </location>
</feature>
<reference evidence="2" key="2">
    <citation type="submission" date="2014-07" db="EMBL/GenBank/DDBJ databases">
        <authorList>
            <person name="Hull J."/>
        </authorList>
    </citation>
    <scope>NUCLEOTIDE SEQUENCE</scope>
</reference>
<keyword evidence="2" id="KW-0396">Initiation factor</keyword>
<sequence length="350" mass="39810">RRRPDQLEMVDSDGSVHNPTDVPRKLRRGLCIPRTKGTYQGSLPWLRSNKTCERNVLKDFYRLDELDWNMPVELALSHRGRARAQIADLFLAPINENRPLRENSTPPRKESLGFVHAEADLAHRPEIPFGIRKYAKKVVPPDDMGEFSMSRHLHAKLMQKCQSRKAKRGTHMDSPLCLDDPAIRQADLHRAEDDLGVLLKVRKNTEWLQEALPQGLSVDVGNIVSGVRKITTDYSAVRVVFTAFDHVRELDIVWFTIHVRPLLAFNHWPNLPTQNVTENEGGSRELCEYPGFPTPFRDGHQIRNPFFLGRNGRGSHVNRVIQRPSDPVIVIFLSREGGGSRSPTPDGPAR</sequence>
<dbReference type="AlphaFoldDB" id="A0A0A9ZDT6"/>
<dbReference type="GO" id="GO:0003743">
    <property type="term" value="F:translation initiation factor activity"/>
    <property type="evidence" value="ECO:0007669"/>
    <property type="project" value="UniProtKB-KW"/>
</dbReference>
<keyword evidence="2" id="KW-0648">Protein biosynthesis</keyword>
<organism evidence="2">
    <name type="scientific">Lygus hesperus</name>
    <name type="common">Western plant bug</name>
    <dbReference type="NCBI Taxonomy" id="30085"/>
    <lineage>
        <taxon>Eukaryota</taxon>
        <taxon>Metazoa</taxon>
        <taxon>Ecdysozoa</taxon>
        <taxon>Arthropoda</taxon>
        <taxon>Hexapoda</taxon>
        <taxon>Insecta</taxon>
        <taxon>Pterygota</taxon>
        <taxon>Neoptera</taxon>
        <taxon>Paraneoptera</taxon>
        <taxon>Hemiptera</taxon>
        <taxon>Heteroptera</taxon>
        <taxon>Panheteroptera</taxon>
        <taxon>Cimicomorpha</taxon>
        <taxon>Miridae</taxon>
        <taxon>Mirini</taxon>
        <taxon>Lygus</taxon>
    </lineage>
</organism>
<feature type="non-terminal residue" evidence="2">
    <location>
        <position position="1"/>
    </location>
</feature>
<evidence type="ECO:0000256" key="1">
    <source>
        <dbReference type="SAM" id="MobiDB-lite"/>
    </source>
</evidence>
<accession>A0A0A9ZDT6</accession>
<evidence type="ECO:0000313" key="2">
    <source>
        <dbReference type="EMBL" id="JAG41503.1"/>
    </source>
</evidence>
<reference evidence="2" key="1">
    <citation type="journal article" date="2014" name="PLoS ONE">
        <title>Transcriptome-Based Identification of ABC Transporters in the Western Tarnished Plant Bug Lygus hesperus.</title>
        <authorList>
            <person name="Hull J.J."/>
            <person name="Chaney K."/>
            <person name="Geib S.M."/>
            <person name="Fabrick J.A."/>
            <person name="Brent C.S."/>
            <person name="Walsh D."/>
            <person name="Lavine L.C."/>
        </authorList>
    </citation>
    <scope>NUCLEOTIDE SEQUENCE</scope>
</reference>
<name>A0A0A9ZDT6_LYGHE</name>
<gene>
    <name evidence="2" type="primary">infB_30</name>
    <name evidence="2" type="ORF">CM83_8333</name>
</gene>
<dbReference type="EMBL" id="GBHO01002101">
    <property type="protein sequence ID" value="JAG41503.1"/>
    <property type="molecule type" value="Transcribed_RNA"/>
</dbReference>
<proteinExistence type="predicted"/>
<protein>
    <submittedName>
        <fullName evidence="2">Translation initiation factor IF-2</fullName>
    </submittedName>
</protein>